<dbReference type="Pfam" id="PF00175">
    <property type="entry name" value="NAD_binding_1"/>
    <property type="match status" value="1"/>
</dbReference>
<evidence type="ECO:0000256" key="9">
    <source>
        <dbReference type="ARBA" id="ARBA00048649"/>
    </source>
</evidence>
<accession>A0ABW2BRY5</accession>
<dbReference type="Gene3D" id="2.40.30.10">
    <property type="entry name" value="Translation factors"/>
    <property type="match status" value="1"/>
</dbReference>
<evidence type="ECO:0000256" key="10">
    <source>
        <dbReference type="ARBA" id="ARBA00049433"/>
    </source>
</evidence>
<comment type="cofactor">
    <cofactor evidence="1">
        <name>heme b</name>
        <dbReference type="ChEBI" id="CHEBI:60344"/>
    </cofactor>
</comment>
<dbReference type="EMBL" id="JBHSXX010000001">
    <property type="protein sequence ID" value="MFC6865735.1"/>
    <property type="molecule type" value="Genomic_DNA"/>
</dbReference>
<keyword evidence="8" id="KW-0520">NAD</keyword>
<keyword evidence="11" id="KW-0349">Heme</keyword>
<evidence type="ECO:0000256" key="11">
    <source>
        <dbReference type="RuleBase" id="RU000356"/>
    </source>
</evidence>
<evidence type="ECO:0000256" key="8">
    <source>
        <dbReference type="ARBA" id="ARBA00023027"/>
    </source>
</evidence>
<comment type="catalytic activity">
    <reaction evidence="10">
        <text>2 nitric oxide + NADPH + 2 O2 = 2 nitrate + NADP(+) + H(+)</text>
        <dbReference type="Rhea" id="RHEA:19465"/>
        <dbReference type="ChEBI" id="CHEBI:15378"/>
        <dbReference type="ChEBI" id="CHEBI:15379"/>
        <dbReference type="ChEBI" id="CHEBI:16480"/>
        <dbReference type="ChEBI" id="CHEBI:17632"/>
        <dbReference type="ChEBI" id="CHEBI:57783"/>
        <dbReference type="ChEBI" id="CHEBI:58349"/>
        <dbReference type="EC" id="1.14.12.17"/>
    </reaction>
</comment>
<dbReference type="Proteomes" id="UP001596337">
    <property type="component" value="Unassembled WGS sequence"/>
</dbReference>
<comment type="catalytic activity">
    <reaction evidence="9">
        <text>2 nitric oxide + NADH + 2 O2 = 2 nitrate + NAD(+) + H(+)</text>
        <dbReference type="Rhea" id="RHEA:19469"/>
        <dbReference type="ChEBI" id="CHEBI:15378"/>
        <dbReference type="ChEBI" id="CHEBI:15379"/>
        <dbReference type="ChEBI" id="CHEBI:16480"/>
        <dbReference type="ChEBI" id="CHEBI:17632"/>
        <dbReference type="ChEBI" id="CHEBI:57540"/>
        <dbReference type="ChEBI" id="CHEBI:57945"/>
        <dbReference type="EC" id="1.14.12.17"/>
    </reaction>
</comment>
<dbReference type="InterPro" id="IPR012292">
    <property type="entry name" value="Globin/Proto"/>
</dbReference>
<keyword evidence="11" id="KW-0561">Oxygen transport</keyword>
<dbReference type="InterPro" id="IPR008333">
    <property type="entry name" value="Cbr1-like_FAD-bd_dom"/>
</dbReference>
<gene>
    <name evidence="14" type="ORF">ACFQGD_01100</name>
</gene>
<dbReference type="InterPro" id="IPR039261">
    <property type="entry name" value="FNR_nucleotide-bd"/>
</dbReference>
<dbReference type="EC" id="1.14.12.17" evidence="4"/>
<evidence type="ECO:0000256" key="5">
    <source>
        <dbReference type="ARBA" id="ARBA00022714"/>
    </source>
</evidence>
<dbReference type="SUPFAM" id="SSF63380">
    <property type="entry name" value="Riboflavin synthase domain-like"/>
    <property type="match status" value="1"/>
</dbReference>
<evidence type="ECO:0000256" key="6">
    <source>
        <dbReference type="ARBA" id="ARBA00022857"/>
    </source>
</evidence>
<name>A0ABW2BRY5_9PSEU</name>
<keyword evidence="15" id="KW-1185">Reference proteome</keyword>
<dbReference type="SUPFAM" id="SSF46458">
    <property type="entry name" value="Globin-like"/>
    <property type="match status" value="1"/>
</dbReference>
<keyword evidence="5" id="KW-0001">2Fe-2S</keyword>
<evidence type="ECO:0000259" key="12">
    <source>
        <dbReference type="PROSITE" id="PS01033"/>
    </source>
</evidence>
<protein>
    <recommendedName>
        <fullName evidence="4">nitric oxide dioxygenase</fullName>
        <ecNumber evidence="4">1.14.12.17</ecNumber>
    </recommendedName>
</protein>
<evidence type="ECO:0000313" key="15">
    <source>
        <dbReference type="Proteomes" id="UP001596337"/>
    </source>
</evidence>
<dbReference type="Pfam" id="PF00970">
    <property type="entry name" value="FAD_binding_6"/>
    <property type="match status" value="1"/>
</dbReference>
<dbReference type="PANTHER" id="PTHR47354">
    <property type="entry name" value="NADH OXIDOREDUCTASE HCR"/>
    <property type="match status" value="1"/>
</dbReference>
<comment type="similarity">
    <text evidence="3">In the C-terminal section; belongs to the flavoprotein pyridine nucleotide cytochrome reductase family.</text>
</comment>
<feature type="domain" description="Globin" evidence="12">
    <location>
        <begin position="21"/>
        <end position="155"/>
    </location>
</feature>
<dbReference type="InterPro" id="IPR017938">
    <property type="entry name" value="Riboflavin_synthase-like_b-brl"/>
</dbReference>
<evidence type="ECO:0000256" key="3">
    <source>
        <dbReference type="ARBA" id="ARBA00006401"/>
    </source>
</evidence>
<keyword evidence="7" id="KW-0411">Iron-sulfur</keyword>
<dbReference type="InterPro" id="IPR001433">
    <property type="entry name" value="OxRdtase_FAD/NAD-bd"/>
</dbReference>
<dbReference type="CDD" id="cd19753">
    <property type="entry name" value="Mb-like_oxidoreductase"/>
    <property type="match status" value="1"/>
</dbReference>
<dbReference type="PROSITE" id="PS01033">
    <property type="entry name" value="GLOBIN"/>
    <property type="match status" value="1"/>
</dbReference>
<dbReference type="InterPro" id="IPR017927">
    <property type="entry name" value="FAD-bd_FR_type"/>
</dbReference>
<dbReference type="SUPFAM" id="SSF52343">
    <property type="entry name" value="Ferredoxin reductase-like, C-terminal NADP-linked domain"/>
    <property type="match status" value="1"/>
</dbReference>
<evidence type="ECO:0000256" key="7">
    <source>
        <dbReference type="ARBA" id="ARBA00023014"/>
    </source>
</evidence>
<evidence type="ECO:0000256" key="1">
    <source>
        <dbReference type="ARBA" id="ARBA00001970"/>
    </source>
</evidence>
<comment type="similarity">
    <text evidence="11">Belongs to the globin family.</text>
</comment>
<feature type="domain" description="FAD-binding FR-type" evidence="13">
    <location>
        <begin position="160"/>
        <end position="260"/>
    </location>
</feature>
<dbReference type="InterPro" id="IPR009050">
    <property type="entry name" value="Globin-like_sf"/>
</dbReference>
<organism evidence="14 15">
    <name type="scientific">Haloechinothrix salitolerans</name>
    <dbReference type="NCBI Taxonomy" id="926830"/>
    <lineage>
        <taxon>Bacteria</taxon>
        <taxon>Bacillati</taxon>
        <taxon>Actinomycetota</taxon>
        <taxon>Actinomycetes</taxon>
        <taxon>Pseudonocardiales</taxon>
        <taxon>Pseudonocardiaceae</taxon>
        <taxon>Haloechinothrix</taxon>
    </lineage>
</organism>
<keyword evidence="11" id="KW-0408">Iron</keyword>
<dbReference type="InterPro" id="IPR000971">
    <property type="entry name" value="Globin"/>
</dbReference>
<reference evidence="15" key="1">
    <citation type="journal article" date="2019" name="Int. J. Syst. Evol. Microbiol.">
        <title>The Global Catalogue of Microorganisms (GCM) 10K type strain sequencing project: providing services to taxonomists for standard genome sequencing and annotation.</title>
        <authorList>
            <consortium name="The Broad Institute Genomics Platform"/>
            <consortium name="The Broad Institute Genome Sequencing Center for Infectious Disease"/>
            <person name="Wu L."/>
            <person name="Ma J."/>
        </authorList>
    </citation>
    <scope>NUCLEOTIDE SEQUENCE [LARGE SCALE GENOMIC DNA]</scope>
    <source>
        <strain evidence="15">KCTC 32255</strain>
    </source>
</reference>
<comment type="cofactor">
    <cofactor evidence="2">
        <name>FAD</name>
        <dbReference type="ChEBI" id="CHEBI:57692"/>
    </cofactor>
</comment>
<dbReference type="PRINTS" id="PR00410">
    <property type="entry name" value="PHEHYDRXLASE"/>
</dbReference>
<proteinExistence type="inferred from homology"/>
<dbReference type="InterPro" id="IPR050415">
    <property type="entry name" value="MRET"/>
</dbReference>
<dbReference type="Pfam" id="PF00042">
    <property type="entry name" value="Globin"/>
    <property type="match status" value="1"/>
</dbReference>
<keyword evidence="6" id="KW-0521">NADP</keyword>
<dbReference type="CDD" id="cd06187">
    <property type="entry name" value="O2ase_reductase_like"/>
    <property type="match status" value="1"/>
</dbReference>
<keyword evidence="11" id="KW-0479">Metal-binding</keyword>
<dbReference type="PROSITE" id="PS51384">
    <property type="entry name" value="FAD_FR"/>
    <property type="match status" value="1"/>
</dbReference>
<comment type="caution">
    <text evidence="14">The sequence shown here is derived from an EMBL/GenBank/DDBJ whole genome shotgun (WGS) entry which is preliminary data.</text>
</comment>
<dbReference type="RefSeq" id="WP_345392363.1">
    <property type="nucleotide sequence ID" value="NZ_BAABLA010000007.1"/>
</dbReference>
<dbReference type="PANTHER" id="PTHR47354:SF5">
    <property type="entry name" value="PROTEIN RFBI"/>
    <property type="match status" value="1"/>
</dbReference>
<dbReference type="Gene3D" id="1.10.490.10">
    <property type="entry name" value="Globins"/>
    <property type="match status" value="1"/>
</dbReference>
<evidence type="ECO:0000256" key="2">
    <source>
        <dbReference type="ARBA" id="ARBA00001974"/>
    </source>
</evidence>
<evidence type="ECO:0000259" key="13">
    <source>
        <dbReference type="PROSITE" id="PS51384"/>
    </source>
</evidence>
<evidence type="ECO:0000256" key="4">
    <source>
        <dbReference type="ARBA" id="ARBA00012229"/>
    </source>
</evidence>
<dbReference type="Gene3D" id="3.40.50.80">
    <property type="entry name" value="Nucleotide-binding domain of ferredoxin-NADP reductase (FNR) module"/>
    <property type="match status" value="1"/>
</dbReference>
<sequence>MSPPDAVSPVPRGSAARKAPPEVTAMVRLISDTWARAEPYLPEMSQTFYGLLFTLAPDTRELFPINVEVRRGKLMRAIARVVQMVDRPDDLVPFLTQLGRDYRKFAVETRHYEAIGTAMLAALRDQLGDAWTPDVERAWAEGYTIVARSMQEAAASDPSPALLSATVTDHRRLSWDLALVRIEPDAQVSYRAGQYMSVEIPQRPRLWRYLSPANAPRDDGSLEFHVRAVDGGWVSRAIVSHTQPGDIWHLGPPLGRLSVDRGSGRDVLMIAGGTGSAPLRALVDDLARWGKNPNVTMFFGGRTADDVYELESLRALESVNPWFTVVPVVESGGGIPGAEQGTLAEVVTKRGAWPEHDVLVSGSPSMIKATVSRLLVAGTSLDQIAYDPFTLD</sequence>
<keyword evidence="11" id="KW-0813">Transport</keyword>
<evidence type="ECO:0000313" key="14">
    <source>
        <dbReference type="EMBL" id="MFC6865735.1"/>
    </source>
</evidence>